<dbReference type="EMBL" id="WKKX01000077">
    <property type="protein sequence ID" value="MSE07733.1"/>
    <property type="molecule type" value="Genomic_DNA"/>
</dbReference>
<gene>
    <name evidence="2" type="ORF">GKC33_03080</name>
</gene>
<dbReference type="AlphaFoldDB" id="A0A7X2SRI3"/>
<reference evidence="2 3" key="1">
    <citation type="submission" date="2019-11" db="EMBL/GenBank/DDBJ databases">
        <title>Draft Genome Sequence of Plant Growth-Promoting Rhizosphere-Associated Bacteria.</title>
        <authorList>
            <person name="Vasilyev I.Y."/>
            <person name="Radchenko V."/>
            <person name="Ilnitskaya E.V."/>
        </authorList>
    </citation>
    <scope>NUCLEOTIDE SEQUENCE [LARGE SCALE GENOMIC DNA]</scope>
    <source>
        <strain evidence="2 3">VRA_01-1sq_f</strain>
    </source>
</reference>
<protein>
    <recommendedName>
        <fullName evidence="1">Phage neck terminator protein gp12-like domain-containing protein</fullName>
    </recommendedName>
</protein>
<dbReference type="InterPro" id="IPR057087">
    <property type="entry name" value="Gp12-like"/>
</dbReference>
<comment type="caution">
    <text evidence="2">The sequence shown here is derived from an EMBL/GenBank/DDBJ whole genome shotgun (WGS) entry which is preliminary data.</text>
</comment>
<dbReference type="Pfam" id="PF23961">
    <property type="entry name" value="Phage_tail_terminator_9"/>
    <property type="match status" value="1"/>
</dbReference>
<organism evidence="2 3">
    <name type="scientific">Ligilactobacillus salivarius</name>
    <dbReference type="NCBI Taxonomy" id="1624"/>
    <lineage>
        <taxon>Bacteria</taxon>
        <taxon>Bacillati</taxon>
        <taxon>Bacillota</taxon>
        <taxon>Bacilli</taxon>
        <taxon>Lactobacillales</taxon>
        <taxon>Lactobacillaceae</taxon>
        <taxon>Ligilactobacillus</taxon>
    </lineage>
</organism>
<proteinExistence type="predicted"/>
<name>A0A7X2SRI3_9LACO</name>
<dbReference type="NCBIfam" id="NF047498">
    <property type="entry name" value="LIC_12616_fam"/>
    <property type="match status" value="1"/>
</dbReference>
<evidence type="ECO:0000313" key="3">
    <source>
        <dbReference type="Proteomes" id="UP000467635"/>
    </source>
</evidence>
<accession>A0A7X2SRI3</accession>
<sequence>METNFDYVVLYKTFSRIFKDKLGLTMIELNGNGKQPESPFIAFDIISPRIPNNYLEDDTVFESVVSFTAYAKSKLQALNLSNQMRLLLRSTASTKRFFENNITLVEIMATQPRYVEETNNYAYMYRFDVRLRLKETYIDEDKGTIESIDYKEK</sequence>
<feature type="domain" description="Phage neck terminator protein gp12-like" evidence="1">
    <location>
        <begin position="10"/>
        <end position="149"/>
    </location>
</feature>
<evidence type="ECO:0000259" key="1">
    <source>
        <dbReference type="Pfam" id="PF23961"/>
    </source>
</evidence>
<evidence type="ECO:0000313" key="2">
    <source>
        <dbReference type="EMBL" id="MSE07733.1"/>
    </source>
</evidence>
<dbReference type="Proteomes" id="UP000467635">
    <property type="component" value="Unassembled WGS sequence"/>
</dbReference>